<feature type="compositionally biased region" description="Low complexity" evidence="1">
    <location>
        <begin position="305"/>
        <end position="320"/>
    </location>
</feature>
<organism evidence="3 4">
    <name type="scientific">Verruconis gallopava</name>
    <dbReference type="NCBI Taxonomy" id="253628"/>
    <lineage>
        <taxon>Eukaryota</taxon>
        <taxon>Fungi</taxon>
        <taxon>Dikarya</taxon>
        <taxon>Ascomycota</taxon>
        <taxon>Pezizomycotina</taxon>
        <taxon>Dothideomycetes</taxon>
        <taxon>Pleosporomycetidae</taxon>
        <taxon>Venturiales</taxon>
        <taxon>Sympoventuriaceae</taxon>
        <taxon>Verruconis</taxon>
    </lineage>
</organism>
<feature type="compositionally biased region" description="Polar residues" evidence="1">
    <location>
        <begin position="243"/>
        <end position="260"/>
    </location>
</feature>
<feature type="compositionally biased region" description="Low complexity" evidence="1">
    <location>
        <begin position="266"/>
        <end position="276"/>
    </location>
</feature>
<feature type="region of interest" description="Disordered" evidence="1">
    <location>
        <begin position="529"/>
        <end position="641"/>
    </location>
</feature>
<sequence length="641" mass="67266">MNVGDNETAQAIAAELSSPPSSLSDHSPQRSDLHYANHTPSRDAPGFGVSHPLSQNSNYAQPQPPATADEKPKRSTRGPVMLPDGTMRERKKPGPKPKPKDPNAPEKPKRKRQKVSDGPTSAPALASEPVPAPATAAPQHPQPPPPPLPPPMPQQQQHLQQESTNPPYQQPVASRPQPQSAPRQSKITDLVNHMPPSQSRPTASDMYASPAPPPQVTRLSAAPSPPRPASSGQVFDLIRGEVSSRTSNTSHSPTANSHQPAVTRYASSASVTSAPVSPVPPMSKPPSNPYSVPQQSSNLAPQRVSSASVPASVPPSSSDAMDVDRPSKPATKAEPGSAGPSSNAATPPPQKRAKQQPPPLPTGSGLLSGTPFGGVEAATSSTNGTTGTNIWLTFPLKGQNNVTINFAREVEKQYGFAALHPRLAARKERQRQLAAASNALEKAAGMAGSADEMSLDISEPESGNEDEKNGDDAGSNAPAGDGATKKRRKRKAEDYDRTDDFIDDTEMAWEESALMAKDGFFVYSGPLMSENEKNQTIERADGTIKRGRGRGRGGSARGEASGRGRGAAGSRGSRGGSTARKPRVTKADRAAREQEKIEREKTAASLSKGSSAGVVAPPVQTPNLPSQPQTYPSAQAVSTVG</sequence>
<feature type="compositionally biased region" description="Pro residues" evidence="1">
    <location>
        <begin position="140"/>
        <end position="153"/>
    </location>
</feature>
<dbReference type="EMBL" id="KN847570">
    <property type="protein sequence ID" value="KIV99874.1"/>
    <property type="molecule type" value="Genomic_DNA"/>
</dbReference>
<dbReference type="InterPro" id="IPR014840">
    <property type="entry name" value="HRD"/>
</dbReference>
<feature type="compositionally biased region" description="Pro residues" evidence="1">
    <location>
        <begin position="277"/>
        <end position="288"/>
    </location>
</feature>
<evidence type="ECO:0000313" key="3">
    <source>
        <dbReference type="EMBL" id="KIV99874.1"/>
    </source>
</evidence>
<feature type="compositionally biased region" description="Polar residues" evidence="1">
    <location>
        <begin position="292"/>
        <end position="304"/>
    </location>
</feature>
<feature type="region of interest" description="Disordered" evidence="1">
    <location>
        <begin position="430"/>
        <end position="503"/>
    </location>
</feature>
<name>A0A0D2A0N6_9PEZI</name>
<evidence type="ECO:0000313" key="4">
    <source>
        <dbReference type="Proteomes" id="UP000053259"/>
    </source>
</evidence>
<dbReference type="STRING" id="253628.A0A0D2A0N6"/>
<dbReference type="Proteomes" id="UP000053259">
    <property type="component" value="Unassembled WGS sequence"/>
</dbReference>
<feature type="compositionally biased region" description="Polar residues" evidence="1">
    <location>
        <begin position="621"/>
        <end position="641"/>
    </location>
</feature>
<feature type="region of interest" description="Disordered" evidence="1">
    <location>
        <begin position="1"/>
        <end position="392"/>
    </location>
</feature>
<feature type="compositionally biased region" description="Basic and acidic residues" evidence="1">
    <location>
        <begin position="530"/>
        <end position="544"/>
    </location>
</feature>
<feature type="compositionally biased region" description="Low complexity" evidence="1">
    <location>
        <begin position="434"/>
        <end position="444"/>
    </location>
</feature>
<protein>
    <recommendedName>
        <fullName evidence="2">Hpc2-related domain-containing protein</fullName>
    </recommendedName>
</protein>
<feature type="compositionally biased region" description="Basic and acidic residues" evidence="1">
    <location>
        <begin position="98"/>
        <end position="107"/>
    </location>
</feature>
<feature type="compositionally biased region" description="Polar residues" evidence="1">
    <location>
        <begin position="52"/>
        <end position="61"/>
    </location>
</feature>
<dbReference type="InParanoid" id="A0A0D2A0N6"/>
<dbReference type="HOGENOM" id="CLU_012566_0_0_1"/>
<feature type="domain" description="Hpc2-related" evidence="2">
    <location>
        <begin position="487"/>
        <end position="527"/>
    </location>
</feature>
<accession>A0A0D2A0N6</accession>
<keyword evidence="4" id="KW-1185">Reference proteome</keyword>
<feature type="compositionally biased region" description="Pro residues" evidence="1">
    <location>
        <begin position="346"/>
        <end position="361"/>
    </location>
</feature>
<dbReference type="VEuPathDB" id="FungiDB:PV09_08541"/>
<feature type="compositionally biased region" description="Basic and acidic residues" evidence="1">
    <location>
        <begin position="491"/>
        <end position="500"/>
    </location>
</feature>
<gene>
    <name evidence="3" type="ORF">PV09_08541</name>
</gene>
<dbReference type="AlphaFoldDB" id="A0A0D2A0N6"/>
<dbReference type="GeneID" id="27316514"/>
<feature type="compositionally biased region" description="Gly residues" evidence="1">
    <location>
        <begin position="552"/>
        <end position="575"/>
    </location>
</feature>
<evidence type="ECO:0000256" key="1">
    <source>
        <dbReference type="SAM" id="MobiDB-lite"/>
    </source>
</evidence>
<proteinExistence type="predicted"/>
<reference evidence="3 4" key="1">
    <citation type="submission" date="2015-01" db="EMBL/GenBank/DDBJ databases">
        <title>The Genome Sequence of Ochroconis gallopava CBS43764.</title>
        <authorList>
            <consortium name="The Broad Institute Genomics Platform"/>
            <person name="Cuomo C."/>
            <person name="de Hoog S."/>
            <person name="Gorbushina A."/>
            <person name="Stielow B."/>
            <person name="Teixiera M."/>
            <person name="Abouelleil A."/>
            <person name="Chapman S.B."/>
            <person name="Priest M."/>
            <person name="Young S.K."/>
            <person name="Wortman J."/>
            <person name="Nusbaum C."/>
            <person name="Birren B."/>
        </authorList>
    </citation>
    <scope>NUCLEOTIDE SEQUENCE [LARGE SCALE GENOMIC DNA]</scope>
    <source>
        <strain evidence="3 4">CBS 43764</strain>
    </source>
</reference>
<dbReference type="RefSeq" id="XP_016209744.1">
    <property type="nucleotide sequence ID" value="XM_016362459.1"/>
</dbReference>
<feature type="compositionally biased region" description="Low complexity" evidence="1">
    <location>
        <begin position="377"/>
        <end position="389"/>
    </location>
</feature>
<feature type="compositionally biased region" description="Basic and acidic residues" evidence="1">
    <location>
        <begin position="585"/>
        <end position="602"/>
    </location>
</feature>
<feature type="compositionally biased region" description="Polar residues" evidence="1">
    <location>
        <begin position="176"/>
        <end position="187"/>
    </location>
</feature>
<evidence type="ECO:0000259" key="2">
    <source>
        <dbReference type="Pfam" id="PF08729"/>
    </source>
</evidence>
<dbReference type="Pfam" id="PF08729">
    <property type="entry name" value="HUN"/>
    <property type="match status" value="1"/>
</dbReference>
<dbReference type="OrthoDB" id="5576775at2759"/>